<dbReference type="AlphaFoldDB" id="A0AAP2G204"/>
<evidence type="ECO:0000313" key="14">
    <source>
        <dbReference type="EMBL" id="MBS7458491.1"/>
    </source>
</evidence>
<evidence type="ECO:0000256" key="9">
    <source>
        <dbReference type="SAM" id="Phobius"/>
    </source>
</evidence>
<evidence type="ECO:0000256" key="5">
    <source>
        <dbReference type="ARBA" id="ARBA00022519"/>
    </source>
</evidence>
<dbReference type="NCBIfam" id="TIGR01730">
    <property type="entry name" value="RND_mfp"/>
    <property type="match status" value="1"/>
</dbReference>
<dbReference type="Proteomes" id="UP000675747">
    <property type="component" value="Unassembled WGS sequence"/>
</dbReference>
<sequence length="429" mass="44845">MTDLPGAEPRPRPGAPAPRSRRRQLVLGMVLVLALALVGWLVVRFTGGEAGGRFQRPSSTVTVVAAATADVPVELEALGTVTPTATATVRPQVSGVVTRVAYEEGQTVRQGDLLVQIDPRPFEIALAQARGSLQQSESQLADARVSLERFQQLLGQDSIARQEVDTQAATVRQLEGAVASARAAVRDAELDLDFASVEAPIDGVVGLRTVDVGNYVAAGDATGVAVITRTTPIDVAFAIPQDRVADVRARAGLTALDEEGNDADRALPVIALDRTRSQALASGRFLAMDNQISTDTGTVGAKARFDNADGALFPNQFVNVRLRLQTLEDAVTVPLTALRQNDDGAFVYVVNADSTVTLTPVVAGVSDDSRVVVAEGLAAGTEVVTEGGDRLVDGAMVMRAGQVPPMAAPAGDESPQRRRGRPPGGGPRG</sequence>
<evidence type="ECO:0000256" key="6">
    <source>
        <dbReference type="ARBA" id="ARBA00023136"/>
    </source>
</evidence>
<evidence type="ECO:0000313" key="15">
    <source>
        <dbReference type="Proteomes" id="UP000675747"/>
    </source>
</evidence>
<dbReference type="Gene3D" id="1.10.287.470">
    <property type="entry name" value="Helix hairpin bin"/>
    <property type="match status" value="1"/>
</dbReference>
<keyword evidence="3" id="KW-0813">Transport</keyword>
<dbReference type="Pfam" id="PF25967">
    <property type="entry name" value="RND-MFP_C"/>
    <property type="match status" value="1"/>
</dbReference>
<dbReference type="InterPro" id="IPR058626">
    <property type="entry name" value="MdtA-like_b-barrel"/>
</dbReference>
<feature type="domain" description="Multidrug resistance protein MdtA-like C-terminal permuted SH3" evidence="13">
    <location>
        <begin position="329"/>
        <end position="390"/>
    </location>
</feature>
<dbReference type="Pfam" id="PF25944">
    <property type="entry name" value="Beta-barrel_RND"/>
    <property type="match status" value="1"/>
</dbReference>
<feature type="region of interest" description="Disordered" evidence="8">
    <location>
        <begin position="403"/>
        <end position="429"/>
    </location>
</feature>
<evidence type="ECO:0000259" key="11">
    <source>
        <dbReference type="Pfam" id="PF25917"/>
    </source>
</evidence>
<keyword evidence="9" id="KW-0812">Transmembrane</keyword>
<dbReference type="Gene3D" id="2.40.30.170">
    <property type="match status" value="1"/>
</dbReference>
<gene>
    <name evidence="14" type="ORF">KB893_015235</name>
</gene>
<comment type="subcellular location">
    <subcellularLocation>
        <location evidence="1">Cell membrane</location>
    </subcellularLocation>
</comment>
<organism evidence="14 15">
    <name type="scientific">Coralloluteibacterium stylophorae</name>
    <dbReference type="NCBI Taxonomy" id="1776034"/>
    <lineage>
        <taxon>Bacteria</taxon>
        <taxon>Pseudomonadati</taxon>
        <taxon>Pseudomonadota</taxon>
        <taxon>Gammaproteobacteria</taxon>
        <taxon>Lysobacterales</taxon>
        <taxon>Lysobacteraceae</taxon>
        <taxon>Coralloluteibacterium</taxon>
    </lineage>
</organism>
<keyword evidence="9" id="KW-1133">Transmembrane helix</keyword>
<feature type="domain" description="Multidrug resistance protein MdtA-like alpha-helical hairpin" evidence="10">
    <location>
        <begin position="126"/>
        <end position="194"/>
    </location>
</feature>
<feature type="coiled-coil region" evidence="7">
    <location>
        <begin position="133"/>
        <end position="191"/>
    </location>
</feature>
<evidence type="ECO:0000259" key="13">
    <source>
        <dbReference type="Pfam" id="PF25967"/>
    </source>
</evidence>
<feature type="transmembrane region" description="Helical" evidence="9">
    <location>
        <begin position="25"/>
        <end position="43"/>
    </location>
</feature>
<dbReference type="Gene3D" id="2.40.50.100">
    <property type="match status" value="1"/>
</dbReference>
<dbReference type="Gene3D" id="2.40.420.20">
    <property type="match status" value="1"/>
</dbReference>
<proteinExistence type="inferred from homology"/>
<dbReference type="Pfam" id="PF25876">
    <property type="entry name" value="HH_MFP_RND"/>
    <property type="match status" value="1"/>
</dbReference>
<evidence type="ECO:0000259" key="10">
    <source>
        <dbReference type="Pfam" id="PF25876"/>
    </source>
</evidence>
<name>A0AAP2G204_9GAMM</name>
<keyword evidence="4" id="KW-1003">Cell membrane</keyword>
<protein>
    <submittedName>
        <fullName evidence="14">Efflux RND transporter periplasmic adaptor subunit</fullName>
    </submittedName>
</protein>
<dbReference type="GO" id="GO:0015562">
    <property type="term" value="F:efflux transmembrane transporter activity"/>
    <property type="evidence" value="ECO:0007669"/>
    <property type="project" value="TreeGrafter"/>
</dbReference>
<dbReference type="PANTHER" id="PTHR30469">
    <property type="entry name" value="MULTIDRUG RESISTANCE PROTEIN MDTA"/>
    <property type="match status" value="1"/>
</dbReference>
<dbReference type="RefSeq" id="WP_213173846.1">
    <property type="nucleotide sequence ID" value="NZ_JAGQFT020000011.1"/>
</dbReference>
<dbReference type="Pfam" id="PF25917">
    <property type="entry name" value="BSH_RND"/>
    <property type="match status" value="1"/>
</dbReference>
<dbReference type="SUPFAM" id="SSF111369">
    <property type="entry name" value="HlyD-like secretion proteins"/>
    <property type="match status" value="1"/>
</dbReference>
<evidence type="ECO:0000256" key="2">
    <source>
        <dbReference type="ARBA" id="ARBA00009477"/>
    </source>
</evidence>
<dbReference type="PANTHER" id="PTHR30469:SF12">
    <property type="entry name" value="MULTIDRUG RESISTANCE PROTEIN MDTA"/>
    <property type="match status" value="1"/>
</dbReference>
<dbReference type="EMBL" id="JAGQFT020000011">
    <property type="protein sequence ID" value="MBS7458491.1"/>
    <property type="molecule type" value="Genomic_DNA"/>
</dbReference>
<dbReference type="GO" id="GO:1990281">
    <property type="term" value="C:efflux pump complex"/>
    <property type="evidence" value="ECO:0007669"/>
    <property type="project" value="TreeGrafter"/>
</dbReference>
<evidence type="ECO:0000256" key="3">
    <source>
        <dbReference type="ARBA" id="ARBA00022448"/>
    </source>
</evidence>
<evidence type="ECO:0000256" key="7">
    <source>
        <dbReference type="SAM" id="Coils"/>
    </source>
</evidence>
<dbReference type="InterPro" id="IPR006143">
    <property type="entry name" value="RND_pump_MFP"/>
</dbReference>
<dbReference type="InterPro" id="IPR058624">
    <property type="entry name" value="MdtA-like_HH"/>
</dbReference>
<reference evidence="14 15" key="1">
    <citation type="journal article" date="2021" name="Microbiol. Resour. Announc.">
        <title>Draft Genome Sequence of Coralloluteibacterium stylophorae LMG 29479T.</title>
        <authorList>
            <person name="Karlyshev A.V."/>
            <person name="Kudryashova E.B."/>
            <person name="Ariskina E.V."/>
            <person name="Conroy A.P."/>
            <person name="Abidueva E.Y."/>
        </authorList>
    </citation>
    <scope>NUCLEOTIDE SEQUENCE [LARGE SCALE GENOMIC DNA]</scope>
    <source>
        <strain evidence="14 15">LMG 29479</strain>
    </source>
</reference>
<keyword evidence="15" id="KW-1185">Reference proteome</keyword>
<keyword evidence="6 9" id="KW-0472">Membrane</keyword>
<comment type="similarity">
    <text evidence="2">Belongs to the membrane fusion protein (MFP) (TC 8.A.1) family.</text>
</comment>
<evidence type="ECO:0000256" key="1">
    <source>
        <dbReference type="ARBA" id="ARBA00004236"/>
    </source>
</evidence>
<evidence type="ECO:0000256" key="4">
    <source>
        <dbReference type="ARBA" id="ARBA00022475"/>
    </source>
</evidence>
<dbReference type="InterPro" id="IPR058627">
    <property type="entry name" value="MdtA-like_C"/>
</dbReference>
<evidence type="ECO:0000256" key="8">
    <source>
        <dbReference type="SAM" id="MobiDB-lite"/>
    </source>
</evidence>
<feature type="region of interest" description="Disordered" evidence="8">
    <location>
        <begin position="1"/>
        <end position="20"/>
    </location>
</feature>
<comment type="caution">
    <text evidence="14">The sequence shown here is derived from an EMBL/GenBank/DDBJ whole genome shotgun (WGS) entry which is preliminary data.</text>
</comment>
<feature type="domain" description="Multidrug resistance protein MdtA-like barrel-sandwich hybrid" evidence="11">
    <location>
        <begin position="86"/>
        <end position="228"/>
    </location>
</feature>
<dbReference type="InterPro" id="IPR058625">
    <property type="entry name" value="MdtA-like_BSH"/>
</dbReference>
<evidence type="ECO:0000259" key="12">
    <source>
        <dbReference type="Pfam" id="PF25944"/>
    </source>
</evidence>
<keyword evidence="5" id="KW-0997">Cell inner membrane</keyword>
<accession>A0AAP2G204</accession>
<keyword evidence="7" id="KW-0175">Coiled coil</keyword>
<feature type="domain" description="Multidrug resistance protein MdtA-like beta-barrel" evidence="12">
    <location>
        <begin position="232"/>
        <end position="325"/>
    </location>
</feature>